<feature type="non-terminal residue" evidence="1">
    <location>
        <position position="1"/>
    </location>
</feature>
<gene>
    <name evidence="1" type="ORF">K435DRAFT_609251</name>
</gene>
<accession>A0A4S8L689</accession>
<proteinExistence type="predicted"/>
<reference evidence="1 2" key="1">
    <citation type="journal article" date="2019" name="Nat. Ecol. Evol.">
        <title>Megaphylogeny resolves global patterns of mushroom evolution.</title>
        <authorList>
            <person name="Varga T."/>
            <person name="Krizsan K."/>
            <person name="Foldi C."/>
            <person name="Dima B."/>
            <person name="Sanchez-Garcia M."/>
            <person name="Sanchez-Ramirez S."/>
            <person name="Szollosi G.J."/>
            <person name="Szarkandi J.G."/>
            <person name="Papp V."/>
            <person name="Albert L."/>
            <person name="Andreopoulos W."/>
            <person name="Angelini C."/>
            <person name="Antonin V."/>
            <person name="Barry K.W."/>
            <person name="Bougher N.L."/>
            <person name="Buchanan P."/>
            <person name="Buyck B."/>
            <person name="Bense V."/>
            <person name="Catcheside P."/>
            <person name="Chovatia M."/>
            <person name="Cooper J."/>
            <person name="Damon W."/>
            <person name="Desjardin D."/>
            <person name="Finy P."/>
            <person name="Geml J."/>
            <person name="Haridas S."/>
            <person name="Hughes K."/>
            <person name="Justo A."/>
            <person name="Karasinski D."/>
            <person name="Kautmanova I."/>
            <person name="Kiss B."/>
            <person name="Kocsube S."/>
            <person name="Kotiranta H."/>
            <person name="LaButti K.M."/>
            <person name="Lechner B.E."/>
            <person name="Liimatainen K."/>
            <person name="Lipzen A."/>
            <person name="Lukacs Z."/>
            <person name="Mihaltcheva S."/>
            <person name="Morgado L.N."/>
            <person name="Niskanen T."/>
            <person name="Noordeloos M.E."/>
            <person name="Ohm R.A."/>
            <person name="Ortiz-Santana B."/>
            <person name="Ovrebo C."/>
            <person name="Racz N."/>
            <person name="Riley R."/>
            <person name="Savchenko A."/>
            <person name="Shiryaev A."/>
            <person name="Soop K."/>
            <person name="Spirin V."/>
            <person name="Szebenyi C."/>
            <person name="Tomsovsky M."/>
            <person name="Tulloss R.E."/>
            <person name="Uehling J."/>
            <person name="Grigoriev I.V."/>
            <person name="Vagvolgyi C."/>
            <person name="Papp T."/>
            <person name="Martin F.M."/>
            <person name="Miettinen O."/>
            <person name="Hibbett D.S."/>
            <person name="Nagy L.G."/>
        </authorList>
    </citation>
    <scope>NUCLEOTIDE SEQUENCE [LARGE SCALE GENOMIC DNA]</scope>
    <source>
        <strain evidence="1 2">CBS 962.96</strain>
    </source>
</reference>
<dbReference type="EMBL" id="ML179620">
    <property type="protein sequence ID" value="THU84129.1"/>
    <property type="molecule type" value="Genomic_DNA"/>
</dbReference>
<sequence>EKIKLYLPSDLLNKQGRTRACVGNLPQVEAELRLAEAKDALAGVRFGLRARTSTSRFKTQNITGQVGSTRAQGVLRRIDIEIHSHKIHYRLARDALLRLQGHGSWETKLRELKDADVRGLSERVLTSREKVERQEVR</sequence>
<organism evidence="1 2">
    <name type="scientific">Dendrothele bispora (strain CBS 962.96)</name>
    <dbReference type="NCBI Taxonomy" id="1314807"/>
    <lineage>
        <taxon>Eukaryota</taxon>
        <taxon>Fungi</taxon>
        <taxon>Dikarya</taxon>
        <taxon>Basidiomycota</taxon>
        <taxon>Agaricomycotina</taxon>
        <taxon>Agaricomycetes</taxon>
        <taxon>Agaricomycetidae</taxon>
        <taxon>Agaricales</taxon>
        <taxon>Agaricales incertae sedis</taxon>
        <taxon>Dendrothele</taxon>
    </lineage>
</organism>
<name>A0A4S8L689_DENBC</name>
<dbReference type="AlphaFoldDB" id="A0A4S8L689"/>
<keyword evidence="2" id="KW-1185">Reference proteome</keyword>
<evidence type="ECO:0000313" key="2">
    <source>
        <dbReference type="Proteomes" id="UP000297245"/>
    </source>
</evidence>
<feature type="non-terminal residue" evidence="1">
    <location>
        <position position="137"/>
    </location>
</feature>
<dbReference type="Proteomes" id="UP000297245">
    <property type="component" value="Unassembled WGS sequence"/>
</dbReference>
<protein>
    <submittedName>
        <fullName evidence="1">Uncharacterized protein</fullName>
    </submittedName>
</protein>
<evidence type="ECO:0000313" key="1">
    <source>
        <dbReference type="EMBL" id="THU84129.1"/>
    </source>
</evidence>
<dbReference type="OrthoDB" id="3232711at2759"/>